<accession>A0A254N777</accession>
<keyword evidence="3" id="KW-1185">Reference proteome</keyword>
<comment type="caution">
    <text evidence="2">The sequence shown here is derived from an EMBL/GenBank/DDBJ whole genome shotgun (WGS) entry which is preliminary data.</text>
</comment>
<protein>
    <submittedName>
        <fullName evidence="2">Uncharacterized protein</fullName>
    </submittedName>
</protein>
<feature type="transmembrane region" description="Helical" evidence="1">
    <location>
        <begin position="183"/>
        <end position="201"/>
    </location>
</feature>
<reference evidence="2 3" key="1">
    <citation type="journal article" date="2007" name="Int. J. Syst. Evol. Microbiol.">
        <title>Description of Pelomonas aquatica sp. nov. and Pelomonas puraquae sp. nov., isolated from industrial and haemodialysis water.</title>
        <authorList>
            <person name="Gomila M."/>
            <person name="Bowien B."/>
            <person name="Falsen E."/>
            <person name="Moore E.R."/>
            <person name="Lalucat J."/>
        </authorList>
    </citation>
    <scope>NUCLEOTIDE SEQUENCE [LARGE SCALE GENOMIC DNA]</scope>
    <source>
        <strain evidence="2 3">CCUG 52769</strain>
    </source>
</reference>
<evidence type="ECO:0000313" key="3">
    <source>
        <dbReference type="Proteomes" id="UP000197446"/>
    </source>
</evidence>
<feature type="transmembrane region" description="Helical" evidence="1">
    <location>
        <begin position="22"/>
        <end position="43"/>
    </location>
</feature>
<evidence type="ECO:0000256" key="1">
    <source>
        <dbReference type="SAM" id="Phobius"/>
    </source>
</evidence>
<keyword evidence="1" id="KW-0812">Transmembrane</keyword>
<keyword evidence="1" id="KW-1133">Transmembrane helix</keyword>
<name>A0A254N777_9BURK</name>
<proteinExistence type="predicted"/>
<dbReference type="AlphaFoldDB" id="A0A254N777"/>
<evidence type="ECO:0000313" key="2">
    <source>
        <dbReference type="EMBL" id="OWR03414.1"/>
    </source>
</evidence>
<dbReference type="EMBL" id="NISI01000005">
    <property type="protein sequence ID" value="OWR03414.1"/>
    <property type="molecule type" value="Genomic_DNA"/>
</dbReference>
<gene>
    <name evidence="2" type="ORF">CDO81_13000</name>
</gene>
<organism evidence="2 3">
    <name type="scientific">Roseateles puraquae</name>
    <dbReference type="NCBI Taxonomy" id="431059"/>
    <lineage>
        <taxon>Bacteria</taxon>
        <taxon>Pseudomonadati</taxon>
        <taxon>Pseudomonadota</taxon>
        <taxon>Betaproteobacteria</taxon>
        <taxon>Burkholderiales</taxon>
        <taxon>Sphaerotilaceae</taxon>
        <taxon>Roseateles</taxon>
    </lineage>
</organism>
<dbReference type="Proteomes" id="UP000197446">
    <property type="component" value="Unassembled WGS sequence"/>
</dbReference>
<keyword evidence="1" id="KW-0472">Membrane</keyword>
<feature type="transmembrane region" description="Helical" evidence="1">
    <location>
        <begin position="64"/>
        <end position="87"/>
    </location>
</feature>
<sequence>MLSLIAIPVVGWWGVTAHSERAAWLGIALLMTLFVAISGKSIIGRWPGILVNERNVMSLARFQMTVWTLVLVSAYLTAAFYNIYIGVDEPLAIGVPQELWLALGISTTSLVGSPLVLAQKKSQAPDPAALAATRAQLVLLAQPGGDTNQGRLLGNSQPDMAVWSDMVTGDETSNGAHVDLAKVQMLFFTIAIVAAYAFALWRTFKFAQPDGITDFPALDDSTIALLGISHAGYLMNKAVPRP</sequence>